<dbReference type="CDD" id="cd10950">
    <property type="entry name" value="CE4_BsYlxY_like"/>
    <property type="match status" value="1"/>
</dbReference>
<dbReference type="InterPro" id="IPR002509">
    <property type="entry name" value="NODB_dom"/>
</dbReference>
<keyword evidence="3" id="KW-1185">Reference proteome</keyword>
<dbReference type="Gene3D" id="3.20.20.370">
    <property type="entry name" value="Glycoside hydrolase/deacetylase"/>
    <property type="match status" value="1"/>
</dbReference>
<dbReference type="InterPro" id="IPR011330">
    <property type="entry name" value="Glyco_hydro/deAcase_b/a-brl"/>
</dbReference>
<evidence type="ECO:0000313" key="3">
    <source>
        <dbReference type="Proteomes" id="UP001597497"/>
    </source>
</evidence>
<sequence>MKQKRTWIMLWIVMSTILLMNQLPDLGAYVQTVKVLHARDAFSYEWPPSTETYKAMPVSDERDAWMSRIADEADTINEPASNARIDRVWKAIPPYKGLKVNLEQTYQVSRKGKGDIYWVLEEVEPQIELSDLGAQPIYRGNPRKPMTALMINVAWGEEYLPAMLETLDRENVSATFFLDGSWLSKHMDTARELLRAGHELSNHAYSHPNMSELSAYRARTEIEKTEKLLRELGVDNQLFAPPSGDFDQETVKIAKSLGLYTILWTLDTVDWRHPPPAQIVQKIRTQVEPGALILMHPTDSSSAALPEMIKEIKKKGLHISTVSDLISPNRVDSVEVPLQF</sequence>
<accession>A0ABW5R545</accession>
<dbReference type="RefSeq" id="WP_379927398.1">
    <property type="nucleotide sequence ID" value="NZ_JBHUMM010000001.1"/>
</dbReference>
<dbReference type="PROSITE" id="PS51677">
    <property type="entry name" value="NODB"/>
    <property type="match status" value="1"/>
</dbReference>
<reference evidence="3" key="1">
    <citation type="journal article" date="2019" name="Int. J. Syst. Evol. Microbiol.">
        <title>The Global Catalogue of Microorganisms (GCM) 10K type strain sequencing project: providing services to taxonomists for standard genome sequencing and annotation.</title>
        <authorList>
            <consortium name="The Broad Institute Genomics Platform"/>
            <consortium name="The Broad Institute Genome Sequencing Center for Infectious Disease"/>
            <person name="Wu L."/>
            <person name="Ma J."/>
        </authorList>
    </citation>
    <scope>NUCLEOTIDE SEQUENCE [LARGE SCALE GENOMIC DNA]</scope>
    <source>
        <strain evidence="3">KCTC 33676</strain>
    </source>
</reference>
<dbReference type="Proteomes" id="UP001597497">
    <property type="component" value="Unassembled WGS sequence"/>
</dbReference>
<dbReference type="PANTHER" id="PTHR10587">
    <property type="entry name" value="GLYCOSYL TRANSFERASE-RELATED"/>
    <property type="match status" value="1"/>
</dbReference>
<evidence type="ECO:0000313" key="2">
    <source>
        <dbReference type="EMBL" id="MFD2670051.1"/>
    </source>
</evidence>
<dbReference type="SUPFAM" id="SSF88713">
    <property type="entry name" value="Glycoside hydrolase/deacetylase"/>
    <property type="match status" value="1"/>
</dbReference>
<dbReference type="Pfam" id="PF01522">
    <property type="entry name" value="Polysacc_deac_1"/>
    <property type="match status" value="1"/>
</dbReference>
<dbReference type="InterPro" id="IPR050248">
    <property type="entry name" value="Polysacc_deacetylase_ArnD"/>
</dbReference>
<gene>
    <name evidence="2" type="ORF">ACFSUC_00340</name>
</gene>
<organism evidence="2 3">
    <name type="scientific">Marinicrinis sediminis</name>
    <dbReference type="NCBI Taxonomy" id="1652465"/>
    <lineage>
        <taxon>Bacteria</taxon>
        <taxon>Bacillati</taxon>
        <taxon>Bacillota</taxon>
        <taxon>Bacilli</taxon>
        <taxon>Bacillales</taxon>
        <taxon>Paenibacillaceae</taxon>
    </lineage>
</organism>
<name>A0ABW5R545_9BACL</name>
<evidence type="ECO:0000259" key="1">
    <source>
        <dbReference type="PROSITE" id="PS51677"/>
    </source>
</evidence>
<comment type="caution">
    <text evidence="2">The sequence shown here is derived from an EMBL/GenBank/DDBJ whole genome shotgun (WGS) entry which is preliminary data.</text>
</comment>
<protein>
    <submittedName>
        <fullName evidence="2">Polysaccharide deacetylase family protein</fullName>
    </submittedName>
</protein>
<dbReference type="PANTHER" id="PTHR10587:SF80">
    <property type="entry name" value="CHITOOLIGOSACCHARIDE DEACETYLASE"/>
    <property type="match status" value="1"/>
</dbReference>
<dbReference type="EMBL" id="JBHUMM010000001">
    <property type="protein sequence ID" value="MFD2670051.1"/>
    <property type="molecule type" value="Genomic_DNA"/>
</dbReference>
<proteinExistence type="predicted"/>
<feature type="domain" description="NodB homology" evidence="1">
    <location>
        <begin position="145"/>
        <end position="320"/>
    </location>
</feature>